<sequence length="362" mass="40358">MKSFNIIFLFLLIPFVSFATNDNNGLKKHEKTKTIKKNFSVNSNATVFLKNKYGNLNVTTWNENKVDITVKITVKGNSLSKVEDKLDGIDVIFEASENLVEARTTIESTKSNWSFWGSNNNINYQINYYVKMPKTNNADFHNKYGNIELDEIEGKTNINCDYGKIEIDKLLNSSNTIDLDYCSASEINFMESGNVNIDYSKLKINTTTSTKVNSDYSTVRIGTSENVDFNCDYGSIVINEATNINGNSDYAGMKIGTLKKNLKISTDYGGIKILNLANGFENVTIDGSYAGIKILTNESNSFSFKMDLGYAGFSYPDDNVDLTKSIKKSTKKYYEGTFGNASSNSSINVKSRYGSVSLKVND</sequence>
<evidence type="ECO:0000256" key="1">
    <source>
        <dbReference type="SAM" id="SignalP"/>
    </source>
</evidence>
<reference evidence="2 3" key="1">
    <citation type="submission" date="2024-05" db="EMBL/GenBank/DDBJ databases">
        <authorList>
            <person name="Duchaud E."/>
        </authorList>
    </citation>
    <scope>NUCLEOTIDE SEQUENCE [LARGE SCALE GENOMIC DNA]</scope>
    <source>
        <strain evidence="2">Ena-SAMPLE-TAB-13-05-2024-13:56:06:370-140308</strain>
    </source>
</reference>
<evidence type="ECO:0008006" key="4">
    <source>
        <dbReference type="Google" id="ProtNLM"/>
    </source>
</evidence>
<dbReference type="RefSeq" id="WP_348718536.1">
    <property type="nucleotide sequence ID" value="NZ_CAXJIO010000015.1"/>
</dbReference>
<keyword evidence="3" id="KW-1185">Reference proteome</keyword>
<comment type="caution">
    <text evidence="2">The sequence shown here is derived from an EMBL/GenBank/DDBJ whole genome shotgun (WGS) entry which is preliminary data.</text>
</comment>
<evidence type="ECO:0000313" key="3">
    <source>
        <dbReference type="Proteomes" id="UP001497527"/>
    </source>
</evidence>
<name>A0ABM9PF54_9FLAO</name>
<feature type="signal peptide" evidence="1">
    <location>
        <begin position="1"/>
        <end position="19"/>
    </location>
</feature>
<proteinExistence type="predicted"/>
<keyword evidence="1" id="KW-0732">Signal</keyword>
<protein>
    <recommendedName>
        <fullName evidence="4">Adhesin</fullName>
    </recommendedName>
</protein>
<organism evidence="2 3">
    <name type="scientific">Tenacibaculum polynesiense</name>
    <dbReference type="NCBI Taxonomy" id="3137857"/>
    <lineage>
        <taxon>Bacteria</taxon>
        <taxon>Pseudomonadati</taxon>
        <taxon>Bacteroidota</taxon>
        <taxon>Flavobacteriia</taxon>
        <taxon>Flavobacteriales</taxon>
        <taxon>Flavobacteriaceae</taxon>
        <taxon>Tenacibaculum</taxon>
    </lineage>
</organism>
<evidence type="ECO:0000313" key="2">
    <source>
        <dbReference type="EMBL" id="CAL2104255.1"/>
    </source>
</evidence>
<feature type="chain" id="PRO_5045432228" description="Adhesin" evidence="1">
    <location>
        <begin position="20"/>
        <end position="362"/>
    </location>
</feature>
<dbReference type="EMBL" id="CAXJIO010000015">
    <property type="protein sequence ID" value="CAL2104255.1"/>
    <property type="molecule type" value="Genomic_DNA"/>
</dbReference>
<gene>
    <name evidence="2" type="ORF">T190423A01A_60192</name>
</gene>
<dbReference type="Proteomes" id="UP001497527">
    <property type="component" value="Unassembled WGS sequence"/>
</dbReference>
<accession>A0ABM9PF54</accession>